<evidence type="ECO:0000256" key="8">
    <source>
        <dbReference type="ARBA" id="ARBA00039489"/>
    </source>
</evidence>
<name>A0A6I8NSR0_ORNAN</name>
<feature type="coiled-coil region" evidence="11">
    <location>
        <begin position="28"/>
        <end position="62"/>
    </location>
</feature>
<keyword evidence="6" id="KW-1064">Adaptive immunity</keyword>
<feature type="signal peptide" evidence="12">
    <location>
        <begin position="1"/>
        <end position="17"/>
    </location>
</feature>
<dbReference type="SUPFAM" id="SSF56496">
    <property type="entry name" value="Fibrinogen C-terminal domain-like"/>
    <property type="match status" value="1"/>
</dbReference>
<dbReference type="OMA" id="ASHQGIK"/>
<evidence type="ECO:0000313" key="14">
    <source>
        <dbReference type="Ensembl" id="ENSOANP00000044072.1"/>
    </source>
</evidence>
<dbReference type="Ensembl" id="ENSOANT00000054425.1">
    <property type="protein sequence ID" value="ENSOANP00000044072.1"/>
    <property type="gene ID" value="ENSOANG00000021121.2"/>
</dbReference>
<feature type="chain" id="PRO_5026206035" description="Fibrinogen-like protein 1" evidence="12">
    <location>
        <begin position="18"/>
        <end position="318"/>
    </location>
</feature>
<dbReference type="PANTHER" id="PTHR47221:SF8">
    <property type="entry name" value="FIBRINOGEN LIKE 1A"/>
    <property type="match status" value="1"/>
</dbReference>
<keyword evidence="4" id="KW-0391">Immunity</keyword>
<proteinExistence type="predicted"/>
<dbReference type="NCBIfam" id="NF040941">
    <property type="entry name" value="GGGWT_bact"/>
    <property type="match status" value="1"/>
</dbReference>
<dbReference type="SMART" id="SM00186">
    <property type="entry name" value="FBG"/>
    <property type="match status" value="1"/>
</dbReference>
<dbReference type="InterPro" id="IPR037579">
    <property type="entry name" value="FIB_ANG-like"/>
</dbReference>
<dbReference type="PROSITE" id="PS00514">
    <property type="entry name" value="FIBRINOGEN_C_1"/>
    <property type="match status" value="1"/>
</dbReference>
<dbReference type="InParanoid" id="A0A6I8NSR0"/>
<accession>A0A6I8NSR0</accession>
<dbReference type="InterPro" id="IPR002181">
    <property type="entry name" value="Fibrinogen_a/b/g_C_dom"/>
</dbReference>
<evidence type="ECO:0000256" key="6">
    <source>
        <dbReference type="ARBA" id="ARBA00023130"/>
    </source>
</evidence>
<dbReference type="PANTHER" id="PTHR47221">
    <property type="entry name" value="FIBRINOGEN ALPHA CHAIN"/>
    <property type="match status" value="1"/>
</dbReference>
<comment type="function">
    <text evidence="9">Immune suppressive molecule that inhibits antigen-specific T-cell activation by acting as a major ligand of LAG3. Responsible for LAG3 T-cell inhibitory function. Binds LAG3 independently from MHC class II (MHC-II). Secreted by, and promotes growth of, hepatocytes.</text>
</comment>
<dbReference type="GO" id="GO:0002250">
    <property type="term" value="P:adaptive immune response"/>
    <property type="evidence" value="ECO:0007669"/>
    <property type="project" value="UniProtKB-KW"/>
</dbReference>
<organism evidence="14 15">
    <name type="scientific">Ornithorhynchus anatinus</name>
    <name type="common">Duckbill platypus</name>
    <dbReference type="NCBI Taxonomy" id="9258"/>
    <lineage>
        <taxon>Eukaryota</taxon>
        <taxon>Metazoa</taxon>
        <taxon>Chordata</taxon>
        <taxon>Craniata</taxon>
        <taxon>Vertebrata</taxon>
        <taxon>Euteleostomi</taxon>
        <taxon>Mammalia</taxon>
        <taxon>Monotremata</taxon>
        <taxon>Ornithorhynchidae</taxon>
        <taxon>Ornithorhynchus</taxon>
    </lineage>
</organism>
<dbReference type="GO" id="GO:0007596">
    <property type="term" value="P:blood coagulation"/>
    <property type="evidence" value="ECO:0007669"/>
    <property type="project" value="InterPro"/>
</dbReference>
<dbReference type="GO" id="GO:0005615">
    <property type="term" value="C:extracellular space"/>
    <property type="evidence" value="ECO:0000318"/>
    <property type="project" value="GO_Central"/>
</dbReference>
<reference evidence="14 15" key="1">
    <citation type="journal article" date="2008" name="Nature">
        <title>Genome analysis of the platypus reveals unique signatures of evolution.</title>
        <authorList>
            <person name="Warren W.C."/>
            <person name="Hillier L.W."/>
            <person name="Marshall Graves J.A."/>
            <person name="Birney E."/>
            <person name="Ponting C.P."/>
            <person name="Grutzner F."/>
            <person name="Belov K."/>
            <person name="Miller W."/>
            <person name="Clarke L."/>
            <person name="Chinwalla A.T."/>
            <person name="Yang S.P."/>
            <person name="Heger A."/>
            <person name="Locke D.P."/>
            <person name="Miethke P."/>
            <person name="Waters P.D."/>
            <person name="Veyrunes F."/>
            <person name="Fulton L."/>
            <person name="Fulton B."/>
            <person name="Graves T."/>
            <person name="Wallis J."/>
            <person name="Puente X.S."/>
            <person name="Lopez-Otin C."/>
            <person name="Ordonez G.R."/>
            <person name="Eichler E.E."/>
            <person name="Chen L."/>
            <person name="Cheng Z."/>
            <person name="Deakin J.E."/>
            <person name="Alsop A."/>
            <person name="Thompson K."/>
            <person name="Kirby P."/>
            <person name="Papenfuss A.T."/>
            <person name="Wakefield M.J."/>
            <person name="Olender T."/>
            <person name="Lancet D."/>
            <person name="Huttley G.A."/>
            <person name="Smit A.F."/>
            <person name="Pask A."/>
            <person name="Temple-Smith P."/>
            <person name="Batzer M.A."/>
            <person name="Walker J.A."/>
            <person name="Konkel M.K."/>
            <person name="Harris R.S."/>
            <person name="Whittington C.M."/>
            <person name="Wong E.S."/>
            <person name="Gemmell N.J."/>
            <person name="Buschiazzo E."/>
            <person name="Vargas Jentzsch I.M."/>
            <person name="Merkel A."/>
            <person name="Schmitz J."/>
            <person name="Zemann A."/>
            <person name="Churakov G."/>
            <person name="Kriegs J.O."/>
            <person name="Brosius J."/>
            <person name="Murchison E.P."/>
            <person name="Sachidanandam R."/>
            <person name="Smith C."/>
            <person name="Hannon G.J."/>
            <person name="Tsend-Ayush E."/>
            <person name="McMillan D."/>
            <person name="Attenborough R."/>
            <person name="Rens W."/>
            <person name="Ferguson-Smith M."/>
            <person name="Lefevre C.M."/>
            <person name="Sharp J.A."/>
            <person name="Nicholas K.R."/>
            <person name="Ray D.A."/>
            <person name="Kube M."/>
            <person name="Reinhardt R."/>
            <person name="Pringle T.H."/>
            <person name="Taylor J."/>
            <person name="Jones R.C."/>
            <person name="Nixon B."/>
            <person name="Dacheux J.L."/>
            <person name="Niwa H."/>
            <person name="Sekita Y."/>
            <person name="Huang X."/>
            <person name="Stark A."/>
            <person name="Kheradpour P."/>
            <person name="Kellis M."/>
            <person name="Flicek P."/>
            <person name="Chen Y."/>
            <person name="Webber C."/>
            <person name="Hardison R."/>
            <person name="Nelson J."/>
            <person name="Hallsworth-Pepin K."/>
            <person name="Delehaunty K."/>
            <person name="Markovic C."/>
            <person name="Minx P."/>
            <person name="Feng Y."/>
            <person name="Kremitzki C."/>
            <person name="Mitreva M."/>
            <person name="Glasscock J."/>
            <person name="Wylie T."/>
            <person name="Wohldmann P."/>
            <person name="Thiru P."/>
            <person name="Nhan M.N."/>
            <person name="Pohl C.S."/>
            <person name="Smith S.M."/>
            <person name="Hou S."/>
            <person name="Nefedov M."/>
            <person name="de Jong P.J."/>
            <person name="Renfree M.B."/>
            <person name="Mardis E.R."/>
            <person name="Wilson R.K."/>
        </authorList>
    </citation>
    <scope>NUCLEOTIDE SEQUENCE [LARGE SCALE GENOMIC DNA]</scope>
    <source>
        <strain evidence="14 15">Glennie</strain>
    </source>
</reference>
<dbReference type="Bgee" id="ENSOANG00000021121">
    <property type="expression patterns" value="Expressed in liver and 5 other cell types or tissues"/>
</dbReference>
<keyword evidence="7" id="KW-1015">Disulfide bond</keyword>
<evidence type="ECO:0000256" key="7">
    <source>
        <dbReference type="ARBA" id="ARBA00023157"/>
    </source>
</evidence>
<dbReference type="AlphaFoldDB" id="A0A6I8NSR0"/>
<dbReference type="InterPro" id="IPR014716">
    <property type="entry name" value="Fibrinogen_a/b/g_C_1"/>
</dbReference>
<comment type="subunit">
    <text evidence="10">Homodimer. Interacts (via the Fibrinogen C-terminal domain) with LAG3 (via Ig-like domains 1 and 2).</text>
</comment>
<evidence type="ECO:0000256" key="9">
    <source>
        <dbReference type="ARBA" id="ARBA00049639"/>
    </source>
</evidence>
<keyword evidence="3 12" id="KW-0732">Signal</keyword>
<evidence type="ECO:0000256" key="12">
    <source>
        <dbReference type="SAM" id="SignalP"/>
    </source>
</evidence>
<evidence type="ECO:0000256" key="11">
    <source>
        <dbReference type="SAM" id="Coils"/>
    </source>
</evidence>
<reference evidence="14" key="2">
    <citation type="submission" date="2025-08" db="UniProtKB">
        <authorList>
            <consortium name="Ensembl"/>
        </authorList>
    </citation>
    <scope>IDENTIFICATION</scope>
    <source>
        <strain evidence="14">Glennie</strain>
    </source>
</reference>
<dbReference type="GO" id="GO:0050776">
    <property type="term" value="P:regulation of immune response"/>
    <property type="evidence" value="ECO:0000318"/>
    <property type="project" value="GO_Central"/>
</dbReference>
<keyword evidence="15" id="KW-1185">Reference proteome</keyword>
<dbReference type="Proteomes" id="UP000002279">
    <property type="component" value="Chromosome 12"/>
</dbReference>
<dbReference type="GeneTree" id="ENSGT00940000160647"/>
<evidence type="ECO:0000256" key="1">
    <source>
        <dbReference type="ARBA" id="ARBA00004613"/>
    </source>
</evidence>
<feature type="domain" description="Fibrinogen C-terminal" evidence="13">
    <location>
        <begin position="80"/>
        <end position="312"/>
    </location>
</feature>
<dbReference type="Gene3D" id="3.90.215.10">
    <property type="entry name" value="Gamma Fibrinogen, chain A, domain 1"/>
    <property type="match status" value="1"/>
</dbReference>
<evidence type="ECO:0000256" key="2">
    <source>
        <dbReference type="ARBA" id="ARBA00022525"/>
    </source>
</evidence>
<keyword evidence="2" id="KW-0964">Secreted</keyword>
<dbReference type="FunCoup" id="A0A6I8NSR0">
    <property type="interactions" value="177"/>
</dbReference>
<reference evidence="14" key="3">
    <citation type="submission" date="2025-09" db="UniProtKB">
        <authorList>
            <consortium name="Ensembl"/>
        </authorList>
    </citation>
    <scope>IDENTIFICATION</scope>
    <source>
        <strain evidence="14">Glennie</strain>
    </source>
</reference>
<dbReference type="PROSITE" id="PS51406">
    <property type="entry name" value="FIBRINOGEN_C_2"/>
    <property type="match status" value="1"/>
</dbReference>
<dbReference type="InterPro" id="IPR036056">
    <property type="entry name" value="Fibrinogen-like_C"/>
</dbReference>
<dbReference type="GO" id="GO:0072574">
    <property type="term" value="P:hepatocyte proliferation"/>
    <property type="evidence" value="ECO:0007669"/>
    <property type="project" value="Ensembl"/>
</dbReference>
<protein>
    <recommendedName>
        <fullName evidence="8">Fibrinogen-like protein 1</fullName>
    </recommendedName>
</protein>
<dbReference type="InterPro" id="IPR020837">
    <property type="entry name" value="Fibrinogen_CS"/>
</dbReference>
<sequence length="318" mass="36083">PGLSICLSLLTLSVSLGFLCSRLETSCIKDCLQEQLRLRAQVRMLERQVKRQHVAMEQLRREKEIQLLEAPGEGMEAVGLGGLRTYADCSEIYNDGHASSGLYQIQPLRSPERLSVHCDMSDGGGWTVVQRRSDGSVDFNRGWDDYEKGFGNFELKNGEFWIGNKNLHLLTSQGNYTLRIDLADFEGESRFAQYESFKVGDEKSAYVLSCGRYSGTAGDSLGLGSDPEAEWWGSHRKMKFSTWDRDNDNYEGNCAAEDKAGWWFNRCHSANLNGIYYRGPYTALTDNGVVWHSWHGWWYSLKSVRMKIRPGDFVPNVV</sequence>
<dbReference type="FunFam" id="3.90.215.10:FF:000001">
    <property type="entry name" value="Tenascin isoform 1"/>
    <property type="match status" value="1"/>
</dbReference>
<comment type="subcellular location">
    <subcellularLocation>
        <location evidence="1">Secreted</location>
    </subcellularLocation>
</comment>
<evidence type="ECO:0000313" key="15">
    <source>
        <dbReference type="Proteomes" id="UP000002279"/>
    </source>
</evidence>
<dbReference type="Pfam" id="PF00147">
    <property type="entry name" value="Fibrinogen_C"/>
    <property type="match status" value="1"/>
</dbReference>
<dbReference type="GO" id="GO:0050868">
    <property type="term" value="P:negative regulation of T cell activation"/>
    <property type="evidence" value="ECO:0000318"/>
    <property type="project" value="GO_Central"/>
</dbReference>
<evidence type="ECO:0000256" key="4">
    <source>
        <dbReference type="ARBA" id="ARBA00022859"/>
    </source>
</evidence>
<evidence type="ECO:0000256" key="10">
    <source>
        <dbReference type="ARBA" id="ARBA00049681"/>
    </source>
</evidence>
<evidence type="ECO:0000256" key="5">
    <source>
        <dbReference type="ARBA" id="ARBA00023054"/>
    </source>
</evidence>
<evidence type="ECO:0000256" key="3">
    <source>
        <dbReference type="ARBA" id="ARBA00022729"/>
    </source>
</evidence>
<dbReference type="CDD" id="cd00087">
    <property type="entry name" value="FReD"/>
    <property type="match status" value="1"/>
</dbReference>
<keyword evidence="5 11" id="KW-0175">Coiled coil</keyword>
<gene>
    <name evidence="14" type="primary">FGL1</name>
</gene>
<evidence type="ECO:0000259" key="13">
    <source>
        <dbReference type="PROSITE" id="PS51406"/>
    </source>
</evidence>